<dbReference type="SUPFAM" id="SSF51215">
    <property type="entry name" value="Regulatory protein AraC"/>
    <property type="match status" value="1"/>
</dbReference>
<gene>
    <name evidence="5" type="ORF">IDJ76_09820</name>
</gene>
<dbReference type="InterPro" id="IPR037923">
    <property type="entry name" value="HTH-like"/>
</dbReference>
<feature type="domain" description="HTH araC/xylS-type" evidence="4">
    <location>
        <begin position="192"/>
        <end position="290"/>
    </location>
</feature>
<dbReference type="Pfam" id="PF12833">
    <property type="entry name" value="HTH_18"/>
    <property type="match status" value="1"/>
</dbReference>
<dbReference type="AlphaFoldDB" id="A0A926NRI0"/>
<dbReference type="InterPro" id="IPR003313">
    <property type="entry name" value="AraC-bd"/>
</dbReference>
<evidence type="ECO:0000313" key="5">
    <source>
        <dbReference type="EMBL" id="MBD1393395.1"/>
    </source>
</evidence>
<evidence type="ECO:0000259" key="4">
    <source>
        <dbReference type="PROSITE" id="PS01124"/>
    </source>
</evidence>
<dbReference type="GO" id="GO:0003700">
    <property type="term" value="F:DNA-binding transcription factor activity"/>
    <property type="evidence" value="ECO:0007669"/>
    <property type="project" value="InterPro"/>
</dbReference>
<accession>A0A926NRI0</accession>
<evidence type="ECO:0000256" key="2">
    <source>
        <dbReference type="ARBA" id="ARBA00023125"/>
    </source>
</evidence>
<name>A0A926NRI0_9SPHI</name>
<dbReference type="SUPFAM" id="SSF46689">
    <property type="entry name" value="Homeodomain-like"/>
    <property type="match status" value="2"/>
</dbReference>
<sequence>MSDYCKYLPVNQDDEAWGLTILNAGYTHILKSSSYPSREHPKSYYFTWKNGRVLHEYQIIYITQGEGVFESENCKLTRVKEGSVIILFPNERHRYKPDPDTGWHEYWIGLNGPIIDNLIANKFFSVQKPVLDIGLKDSVFNLFTDIIEKTKSERPGYQPLIAGATLHLLGILHSELTQASFEGESNIQLIIEKARFLLRDHMNQNSPPEDIARELQVGYSWFRKQFKKYTGLAPNQYLIQLKIQHSKELLLSPENSVKSVAYLLNFDSVPYFSKLFKIKTGLTPQEYRNIALKKYDK</sequence>
<dbReference type="PROSITE" id="PS01124">
    <property type="entry name" value="HTH_ARAC_FAMILY_2"/>
    <property type="match status" value="1"/>
</dbReference>
<dbReference type="Gene3D" id="1.10.10.60">
    <property type="entry name" value="Homeodomain-like"/>
    <property type="match status" value="2"/>
</dbReference>
<dbReference type="PANTHER" id="PTHR43280">
    <property type="entry name" value="ARAC-FAMILY TRANSCRIPTIONAL REGULATOR"/>
    <property type="match status" value="1"/>
</dbReference>
<keyword evidence="1" id="KW-0805">Transcription regulation</keyword>
<organism evidence="5 6">
    <name type="scientific">Mucilaginibacter glaciei</name>
    <dbReference type="NCBI Taxonomy" id="2772109"/>
    <lineage>
        <taxon>Bacteria</taxon>
        <taxon>Pseudomonadati</taxon>
        <taxon>Bacteroidota</taxon>
        <taxon>Sphingobacteriia</taxon>
        <taxon>Sphingobacteriales</taxon>
        <taxon>Sphingobacteriaceae</taxon>
        <taxon>Mucilaginibacter</taxon>
    </lineage>
</organism>
<dbReference type="RefSeq" id="WP_191163121.1">
    <property type="nucleotide sequence ID" value="NZ_JACWMX010000003.1"/>
</dbReference>
<protein>
    <submittedName>
        <fullName evidence="5">AraC family transcriptional regulator</fullName>
    </submittedName>
</protein>
<keyword evidence="3" id="KW-0804">Transcription</keyword>
<dbReference type="SMART" id="SM00342">
    <property type="entry name" value="HTH_ARAC"/>
    <property type="match status" value="1"/>
</dbReference>
<keyword evidence="6" id="KW-1185">Reference proteome</keyword>
<reference evidence="5" key="1">
    <citation type="submission" date="2020-09" db="EMBL/GenBank/DDBJ databases">
        <title>Novel species of Mucilaginibacter isolated from a glacier on the Tibetan Plateau.</title>
        <authorList>
            <person name="Liu Q."/>
            <person name="Xin Y.-H."/>
        </authorList>
    </citation>
    <scope>NUCLEOTIDE SEQUENCE</scope>
    <source>
        <strain evidence="5">ZB1P21</strain>
    </source>
</reference>
<proteinExistence type="predicted"/>
<dbReference type="EMBL" id="JACWMX010000003">
    <property type="protein sequence ID" value="MBD1393395.1"/>
    <property type="molecule type" value="Genomic_DNA"/>
</dbReference>
<evidence type="ECO:0000256" key="3">
    <source>
        <dbReference type="ARBA" id="ARBA00023163"/>
    </source>
</evidence>
<comment type="caution">
    <text evidence="5">The sequence shown here is derived from an EMBL/GenBank/DDBJ whole genome shotgun (WGS) entry which is preliminary data.</text>
</comment>
<evidence type="ECO:0000313" key="6">
    <source>
        <dbReference type="Proteomes" id="UP000619078"/>
    </source>
</evidence>
<dbReference type="Gene3D" id="2.60.120.280">
    <property type="entry name" value="Regulatory protein AraC"/>
    <property type="match status" value="1"/>
</dbReference>
<keyword evidence="2" id="KW-0238">DNA-binding</keyword>
<dbReference type="Proteomes" id="UP000619078">
    <property type="component" value="Unassembled WGS sequence"/>
</dbReference>
<dbReference type="InterPro" id="IPR009057">
    <property type="entry name" value="Homeodomain-like_sf"/>
</dbReference>
<dbReference type="PANTHER" id="PTHR43280:SF30">
    <property type="entry name" value="MMSAB OPERON REGULATORY PROTEIN"/>
    <property type="match status" value="1"/>
</dbReference>
<dbReference type="InterPro" id="IPR018060">
    <property type="entry name" value="HTH_AraC"/>
</dbReference>
<dbReference type="GO" id="GO:0043565">
    <property type="term" value="F:sequence-specific DNA binding"/>
    <property type="evidence" value="ECO:0007669"/>
    <property type="project" value="InterPro"/>
</dbReference>
<dbReference type="Pfam" id="PF02311">
    <property type="entry name" value="AraC_binding"/>
    <property type="match status" value="1"/>
</dbReference>
<evidence type="ECO:0000256" key="1">
    <source>
        <dbReference type="ARBA" id="ARBA00023015"/>
    </source>
</evidence>